<keyword evidence="3" id="KW-1003">Cell membrane</keyword>
<feature type="transmembrane region" description="Helical" evidence="8">
    <location>
        <begin position="358"/>
        <end position="378"/>
    </location>
</feature>
<feature type="transmembrane region" description="Helical" evidence="8">
    <location>
        <begin position="133"/>
        <end position="156"/>
    </location>
</feature>
<keyword evidence="6 8" id="KW-1133">Transmembrane helix</keyword>
<keyword evidence="5 8" id="KW-0812">Transmembrane</keyword>
<gene>
    <name evidence="10" type="ORF">C7B43_02750</name>
</gene>
<feature type="transmembrane region" description="Helical" evidence="8">
    <location>
        <begin position="242"/>
        <end position="258"/>
    </location>
</feature>
<comment type="subcellular location">
    <subcellularLocation>
        <location evidence="1">Cell inner membrane</location>
        <topology evidence="1">Multi-pass membrane protein</topology>
    </subcellularLocation>
</comment>
<comment type="caution">
    <text evidence="10">The sequence shown here is derived from an EMBL/GenBank/DDBJ whole genome shotgun (WGS) entry which is preliminary data.</text>
</comment>
<evidence type="ECO:0000256" key="5">
    <source>
        <dbReference type="ARBA" id="ARBA00022692"/>
    </source>
</evidence>
<proteinExistence type="predicted"/>
<evidence type="ECO:0000256" key="1">
    <source>
        <dbReference type="ARBA" id="ARBA00004429"/>
    </source>
</evidence>
<keyword evidence="4" id="KW-0997">Cell inner membrane</keyword>
<evidence type="ECO:0000259" key="9">
    <source>
        <dbReference type="PROSITE" id="PS50850"/>
    </source>
</evidence>
<dbReference type="InterPro" id="IPR024989">
    <property type="entry name" value="MFS_assoc_dom"/>
</dbReference>
<dbReference type="PANTHER" id="PTHR23522">
    <property type="entry name" value="BLL5896 PROTEIN"/>
    <property type="match status" value="1"/>
</dbReference>
<feature type="transmembrane region" description="Helical" evidence="8">
    <location>
        <begin position="162"/>
        <end position="180"/>
    </location>
</feature>
<dbReference type="AlphaFoldDB" id="A0A2T2X9Y6"/>
<dbReference type="EMBL" id="PXYT01000003">
    <property type="protein sequence ID" value="PSR31305.1"/>
    <property type="molecule type" value="Genomic_DNA"/>
</dbReference>
<evidence type="ECO:0000256" key="6">
    <source>
        <dbReference type="ARBA" id="ARBA00022989"/>
    </source>
</evidence>
<protein>
    <submittedName>
        <fullName evidence="10">MFS transporter</fullName>
    </submittedName>
</protein>
<feature type="transmembrane region" description="Helical" evidence="8">
    <location>
        <begin position="86"/>
        <end position="112"/>
    </location>
</feature>
<dbReference type="GO" id="GO:0005886">
    <property type="term" value="C:plasma membrane"/>
    <property type="evidence" value="ECO:0007669"/>
    <property type="project" value="UniProtKB-SubCell"/>
</dbReference>
<feature type="domain" description="Major facilitator superfamily (MFS) profile" evidence="9">
    <location>
        <begin position="204"/>
        <end position="394"/>
    </location>
</feature>
<sequence>MDSEEKYPFLLTTRMLYFFSGISASALVPYLALWLSHDGLSSPQIGLVFALSTTVGIMAQPVWGILVDHFPSSHYPLLLVMAVPGIVAMGFNTPGLLNLIGIAMLFNVFMVSRSSLSDAYTISIISKAKVHYGAIRLFGSLGSAAGAFLAGLYISHVNIRNLWIPFMVFSILAAIWVVRLPQTRTVRSTGSFWQTLQGALANRRFLFFLLAGFLVQETLSAYDGFFSLAFHDIGGAFPDTGWALALGSLSNVPAMLWAGRLLRNHSPNKIMLLSAGTYVLRWTLMAAFPIPWVYVVIQLLHGLSFGLFWISSVTYVAQHFPAPLRATGQSLYSMVSIGMATISGNLICGMALERGGPVLLYSVAAASSAAGLLVLLLLNRNPAFLQDDMLDERV</sequence>
<dbReference type="GO" id="GO:0015528">
    <property type="term" value="F:lactose:proton symporter activity"/>
    <property type="evidence" value="ECO:0007669"/>
    <property type="project" value="TreeGrafter"/>
</dbReference>
<evidence type="ECO:0000256" key="4">
    <source>
        <dbReference type="ARBA" id="ARBA00022519"/>
    </source>
</evidence>
<dbReference type="PANTHER" id="PTHR23522:SF10">
    <property type="entry name" value="3-PHENYLPROPIONIC ACID TRANSPORTER-RELATED"/>
    <property type="match status" value="1"/>
</dbReference>
<dbReference type="PROSITE" id="PS00217">
    <property type="entry name" value="SUGAR_TRANSPORT_2"/>
    <property type="match status" value="1"/>
</dbReference>
<evidence type="ECO:0000256" key="8">
    <source>
        <dbReference type="SAM" id="Phobius"/>
    </source>
</evidence>
<dbReference type="InterPro" id="IPR026032">
    <property type="entry name" value="HcaT-like"/>
</dbReference>
<keyword evidence="2" id="KW-0813">Transport</keyword>
<reference evidence="10 11" key="1">
    <citation type="journal article" date="2014" name="BMC Genomics">
        <title>Comparison of environmental and isolate Sulfobacillus genomes reveals diverse carbon, sulfur, nitrogen, and hydrogen metabolisms.</title>
        <authorList>
            <person name="Justice N.B."/>
            <person name="Norman A."/>
            <person name="Brown C.T."/>
            <person name="Singh A."/>
            <person name="Thomas B.C."/>
            <person name="Banfield J.F."/>
        </authorList>
    </citation>
    <scope>NUCLEOTIDE SEQUENCE [LARGE SCALE GENOMIC DNA]</scope>
    <source>
        <strain evidence="10">AMDSBA1</strain>
    </source>
</reference>
<evidence type="ECO:0000256" key="2">
    <source>
        <dbReference type="ARBA" id="ARBA00022448"/>
    </source>
</evidence>
<feature type="transmembrane region" description="Helical" evidence="8">
    <location>
        <begin position="330"/>
        <end position="352"/>
    </location>
</feature>
<dbReference type="InterPro" id="IPR005829">
    <property type="entry name" value="Sugar_transporter_CS"/>
</dbReference>
<dbReference type="InterPro" id="IPR036259">
    <property type="entry name" value="MFS_trans_sf"/>
</dbReference>
<keyword evidence="7 8" id="KW-0472">Membrane</keyword>
<evidence type="ECO:0000256" key="7">
    <source>
        <dbReference type="ARBA" id="ARBA00023136"/>
    </source>
</evidence>
<feature type="transmembrane region" description="Helical" evidence="8">
    <location>
        <begin position="296"/>
        <end position="318"/>
    </location>
</feature>
<dbReference type="InterPro" id="IPR020846">
    <property type="entry name" value="MFS_dom"/>
</dbReference>
<feature type="transmembrane region" description="Helical" evidence="8">
    <location>
        <begin position="47"/>
        <end position="66"/>
    </location>
</feature>
<evidence type="ECO:0000313" key="11">
    <source>
        <dbReference type="Proteomes" id="UP000242699"/>
    </source>
</evidence>
<dbReference type="Proteomes" id="UP000242699">
    <property type="component" value="Unassembled WGS sequence"/>
</dbReference>
<dbReference type="SUPFAM" id="SSF103473">
    <property type="entry name" value="MFS general substrate transporter"/>
    <property type="match status" value="1"/>
</dbReference>
<dbReference type="Pfam" id="PF12832">
    <property type="entry name" value="MFS_1_like"/>
    <property type="match status" value="1"/>
</dbReference>
<dbReference type="PROSITE" id="PS50850">
    <property type="entry name" value="MFS"/>
    <property type="match status" value="1"/>
</dbReference>
<evidence type="ECO:0000256" key="3">
    <source>
        <dbReference type="ARBA" id="ARBA00022475"/>
    </source>
</evidence>
<dbReference type="GO" id="GO:0030395">
    <property type="term" value="F:lactose binding"/>
    <property type="evidence" value="ECO:0007669"/>
    <property type="project" value="TreeGrafter"/>
</dbReference>
<evidence type="ECO:0000313" key="10">
    <source>
        <dbReference type="EMBL" id="PSR31305.1"/>
    </source>
</evidence>
<dbReference type="PIRSF" id="PIRSF004925">
    <property type="entry name" value="HcaT"/>
    <property type="match status" value="1"/>
</dbReference>
<feature type="transmembrane region" description="Helical" evidence="8">
    <location>
        <begin position="201"/>
        <end position="222"/>
    </location>
</feature>
<name>A0A2T2X9Y6_9FIRM</name>
<organism evidence="10 11">
    <name type="scientific">Sulfobacillus benefaciens</name>
    <dbReference type="NCBI Taxonomy" id="453960"/>
    <lineage>
        <taxon>Bacteria</taxon>
        <taxon>Bacillati</taxon>
        <taxon>Bacillota</taxon>
        <taxon>Clostridia</taxon>
        <taxon>Eubacteriales</taxon>
        <taxon>Clostridiales Family XVII. Incertae Sedis</taxon>
        <taxon>Sulfobacillus</taxon>
    </lineage>
</organism>
<feature type="transmembrane region" description="Helical" evidence="8">
    <location>
        <begin position="15"/>
        <end position="35"/>
    </location>
</feature>
<accession>A0A2T2X9Y6</accession>
<dbReference type="Gene3D" id="1.20.1250.20">
    <property type="entry name" value="MFS general substrate transporter like domains"/>
    <property type="match status" value="2"/>
</dbReference>